<dbReference type="AlphaFoldDB" id="A0A3N4IR50"/>
<dbReference type="Proteomes" id="UP000275078">
    <property type="component" value="Unassembled WGS sequence"/>
</dbReference>
<gene>
    <name evidence="1" type="ORF">BJ508DRAFT_203830</name>
</gene>
<reference evidence="1 2" key="1">
    <citation type="journal article" date="2018" name="Nat. Ecol. Evol.">
        <title>Pezizomycetes genomes reveal the molecular basis of ectomycorrhizal truffle lifestyle.</title>
        <authorList>
            <person name="Murat C."/>
            <person name="Payen T."/>
            <person name="Noel B."/>
            <person name="Kuo A."/>
            <person name="Morin E."/>
            <person name="Chen J."/>
            <person name="Kohler A."/>
            <person name="Krizsan K."/>
            <person name="Balestrini R."/>
            <person name="Da Silva C."/>
            <person name="Montanini B."/>
            <person name="Hainaut M."/>
            <person name="Levati E."/>
            <person name="Barry K.W."/>
            <person name="Belfiori B."/>
            <person name="Cichocki N."/>
            <person name="Clum A."/>
            <person name="Dockter R.B."/>
            <person name="Fauchery L."/>
            <person name="Guy J."/>
            <person name="Iotti M."/>
            <person name="Le Tacon F."/>
            <person name="Lindquist E.A."/>
            <person name="Lipzen A."/>
            <person name="Malagnac F."/>
            <person name="Mello A."/>
            <person name="Molinier V."/>
            <person name="Miyauchi S."/>
            <person name="Poulain J."/>
            <person name="Riccioni C."/>
            <person name="Rubini A."/>
            <person name="Sitrit Y."/>
            <person name="Splivallo R."/>
            <person name="Traeger S."/>
            <person name="Wang M."/>
            <person name="Zifcakova L."/>
            <person name="Wipf D."/>
            <person name="Zambonelli A."/>
            <person name="Paolocci F."/>
            <person name="Nowrousian M."/>
            <person name="Ottonello S."/>
            <person name="Baldrian P."/>
            <person name="Spatafora J.W."/>
            <person name="Henrissat B."/>
            <person name="Nagy L.G."/>
            <person name="Aury J.M."/>
            <person name="Wincker P."/>
            <person name="Grigoriev I.V."/>
            <person name="Bonfante P."/>
            <person name="Martin F.M."/>
        </authorList>
    </citation>
    <scope>NUCLEOTIDE SEQUENCE [LARGE SCALE GENOMIC DNA]</scope>
    <source>
        <strain evidence="1 2">RN42</strain>
    </source>
</reference>
<organism evidence="1 2">
    <name type="scientific">Ascobolus immersus RN42</name>
    <dbReference type="NCBI Taxonomy" id="1160509"/>
    <lineage>
        <taxon>Eukaryota</taxon>
        <taxon>Fungi</taxon>
        <taxon>Dikarya</taxon>
        <taxon>Ascomycota</taxon>
        <taxon>Pezizomycotina</taxon>
        <taxon>Pezizomycetes</taxon>
        <taxon>Pezizales</taxon>
        <taxon>Ascobolaceae</taxon>
        <taxon>Ascobolus</taxon>
    </lineage>
</organism>
<name>A0A3N4IR50_ASCIM</name>
<evidence type="ECO:0000313" key="2">
    <source>
        <dbReference type="Proteomes" id="UP000275078"/>
    </source>
</evidence>
<dbReference type="OrthoDB" id="4896007at2759"/>
<feature type="non-terminal residue" evidence="1">
    <location>
        <position position="1"/>
    </location>
</feature>
<evidence type="ECO:0000313" key="1">
    <source>
        <dbReference type="EMBL" id="RPA86700.1"/>
    </source>
</evidence>
<sequence length="94" mass="10701">KMQSKTYSTKDSRVVTHHSTYLAIGGLTMGERTGSRISIHLWPYVNAAAGEQQKNLNLPHKGQLSTSLSSYFPQLSSQFLYYSIRLWSELSFWS</sequence>
<dbReference type="EMBL" id="ML119648">
    <property type="protein sequence ID" value="RPA86700.1"/>
    <property type="molecule type" value="Genomic_DNA"/>
</dbReference>
<keyword evidence="2" id="KW-1185">Reference proteome</keyword>
<accession>A0A3N4IR50</accession>
<protein>
    <submittedName>
        <fullName evidence="1">Uncharacterized protein</fullName>
    </submittedName>
</protein>
<proteinExistence type="predicted"/>